<dbReference type="SMART" id="SM00321">
    <property type="entry name" value="WSC"/>
    <property type="match status" value="2"/>
</dbReference>
<evidence type="ECO:0000256" key="2">
    <source>
        <dbReference type="ARBA" id="ARBA00022692"/>
    </source>
</evidence>
<comment type="subcellular location">
    <subcellularLocation>
        <location evidence="1">Membrane</location>
        <topology evidence="1">Single-pass membrane protein</topology>
    </subcellularLocation>
</comment>
<dbReference type="InterPro" id="IPR002889">
    <property type="entry name" value="WSC_carb-bd"/>
</dbReference>
<dbReference type="PANTHER" id="PTHR24269:SF16">
    <property type="entry name" value="PROTEIN SLG1"/>
    <property type="match status" value="1"/>
</dbReference>
<dbReference type="PANTHER" id="PTHR24269">
    <property type="entry name" value="KREMEN PROTEIN"/>
    <property type="match status" value="1"/>
</dbReference>
<feature type="signal peptide" evidence="7">
    <location>
        <begin position="1"/>
        <end position="28"/>
    </location>
</feature>
<proteinExistence type="predicted"/>
<keyword evidence="6" id="KW-0325">Glycoprotein</keyword>
<evidence type="ECO:0000313" key="9">
    <source>
        <dbReference type="EMBL" id="KAL1864253.1"/>
    </source>
</evidence>
<feature type="domain" description="WSC" evidence="8">
    <location>
        <begin position="51"/>
        <end position="142"/>
    </location>
</feature>
<dbReference type="EMBL" id="JAWRVE010000070">
    <property type="protein sequence ID" value="KAL1864253.1"/>
    <property type="molecule type" value="Genomic_DNA"/>
</dbReference>
<dbReference type="PROSITE" id="PS51212">
    <property type="entry name" value="WSC"/>
    <property type="match status" value="2"/>
</dbReference>
<name>A0ABR3WL00_9PEZI</name>
<comment type="caution">
    <text evidence="9">The sequence shown here is derived from an EMBL/GenBank/DDBJ whole genome shotgun (WGS) entry which is preliminary data.</text>
</comment>
<evidence type="ECO:0000256" key="7">
    <source>
        <dbReference type="SAM" id="SignalP"/>
    </source>
</evidence>
<keyword evidence="2" id="KW-0812">Transmembrane</keyword>
<dbReference type="InterPro" id="IPR051836">
    <property type="entry name" value="Kremen_rcpt"/>
</dbReference>
<reference evidence="9 10" key="1">
    <citation type="journal article" date="2024" name="IMA Fungus">
        <title>IMA Genome - F19 : A genome assembly and annotation guide to empower mycologists, including annotated draft genome sequences of Ceratocystis pirilliformis, Diaporthe australafricana, Fusarium ophioides, Paecilomyces lecythidis, and Sporothrix stenoceras.</title>
        <authorList>
            <person name="Aylward J."/>
            <person name="Wilson A.M."/>
            <person name="Visagie C.M."/>
            <person name="Spraker J."/>
            <person name="Barnes I."/>
            <person name="Buitendag C."/>
            <person name="Ceriani C."/>
            <person name="Del Mar Angel L."/>
            <person name="du Plessis D."/>
            <person name="Fuchs T."/>
            <person name="Gasser K."/>
            <person name="Kramer D."/>
            <person name="Li W."/>
            <person name="Munsamy K."/>
            <person name="Piso A."/>
            <person name="Price J.L."/>
            <person name="Sonnekus B."/>
            <person name="Thomas C."/>
            <person name="van der Nest A."/>
            <person name="van Dijk A."/>
            <person name="van Heerden A."/>
            <person name="van Vuuren N."/>
            <person name="Yilmaz N."/>
            <person name="Duong T.A."/>
            <person name="van der Merwe N.A."/>
            <person name="Wingfield M.J."/>
            <person name="Wingfield B.D."/>
        </authorList>
    </citation>
    <scope>NUCLEOTIDE SEQUENCE [LARGE SCALE GENOMIC DNA]</scope>
    <source>
        <strain evidence="9 10">CMW 18300</strain>
    </source>
</reference>
<evidence type="ECO:0000256" key="3">
    <source>
        <dbReference type="ARBA" id="ARBA00022729"/>
    </source>
</evidence>
<organism evidence="9 10">
    <name type="scientific">Diaporthe australafricana</name>
    <dbReference type="NCBI Taxonomy" id="127596"/>
    <lineage>
        <taxon>Eukaryota</taxon>
        <taxon>Fungi</taxon>
        <taxon>Dikarya</taxon>
        <taxon>Ascomycota</taxon>
        <taxon>Pezizomycotina</taxon>
        <taxon>Sordariomycetes</taxon>
        <taxon>Sordariomycetidae</taxon>
        <taxon>Diaporthales</taxon>
        <taxon>Diaporthaceae</taxon>
        <taxon>Diaporthe</taxon>
    </lineage>
</organism>
<keyword evidence="10" id="KW-1185">Reference proteome</keyword>
<accession>A0ABR3WL00</accession>
<evidence type="ECO:0000256" key="6">
    <source>
        <dbReference type="ARBA" id="ARBA00023180"/>
    </source>
</evidence>
<keyword evidence="3 7" id="KW-0732">Signal</keyword>
<keyword evidence="4" id="KW-1133">Transmembrane helix</keyword>
<feature type="domain" description="WSC" evidence="8">
    <location>
        <begin position="151"/>
        <end position="243"/>
    </location>
</feature>
<dbReference type="Pfam" id="PF01822">
    <property type="entry name" value="WSC"/>
    <property type="match status" value="2"/>
</dbReference>
<evidence type="ECO:0000256" key="1">
    <source>
        <dbReference type="ARBA" id="ARBA00004167"/>
    </source>
</evidence>
<evidence type="ECO:0000256" key="5">
    <source>
        <dbReference type="ARBA" id="ARBA00023136"/>
    </source>
</evidence>
<evidence type="ECO:0000256" key="4">
    <source>
        <dbReference type="ARBA" id="ARBA00022989"/>
    </source>
</evidence>
<keyword evidence="5" id="KW-0472">Membrane</keyword>
<gene>
    <name evidence="9" type="ORF">Daus18300_007850</name>
</gene>
<evidence type="ECO:0000259" key="8">
    <source>
        <dbReference type="PROSITE" id="PS51212"/>
    </source>
</evidence>
<evidence type="ECO:0000313" key="10">
    <source>
        <dbReference type="Proteomes" id="UP001583177"/>
    </source>
</evidence>
<feature type="chain" id="PRO_5045833507" description="WSC domain-containing protein" evidence="7">
    <location>
        <begin position="29"/>
        <end position="251"/>
    </location>
</feature>
<sequence>MDVSTLRHSGRGMASFILLLGLCSLAVAKPVTSNTVNFVANGVATADTSSSDGYVGCYREGTDGRALTRASLSHPRLTVGACEDFCRGDRYYGLEYGNECYCGYSIRNAAYQVPDSSCTVPCVGDHKEICGGGDLLSIYKSNFTFQQPMVKYTAQGCYGEPQGSRALHRVLSSAKMTSNKCLVLCSYNSFYYAGLQFGTECWCGNSLDPNAKPIDQSKCSIPCGGDSSETCGGSLALQLFMWDGGMAPLAS</sequence>
<protein>
    <recommendedName>
        <fullName evidence="8">WSC domain-containing protein</fullName>
    </recommendedName>
</protein>
<dbReference type="Proteomes" id="UP001583177">
    <property type="component" value="Unassembled WGS sequence"/>
</dbReference>